<reference evidence="1" key="1">
    <citation type="submission" date="2025-08" db="UniProtKB">
        <authorList>
            <consortium name="Ensembl"/>
        </authorList>
    </citation>
    <scope>IDENTIFICATION</scope>
</reference>
<dbReference type="AlphaFoldDB" id="A0A3B3XPT2"/>
<dbReference type="Proteomes" id="UP000261480">
    <property type="component" value="Unplaced"/>
</dbReference>
<evidence type="ECO:0008006" key="3">
    <source>
        <dbReference type="Google" id="ProtNLM"/>
    </source>
</evidence>
<organism evidence="1 2">
    <name type="scientific">Poecilia mexicana</name>
    <dbReference type="NCBI Taxonomy" id="48701"/>
    <lineage>
        <taxon>Eukaryota</taxon>
        <taxon>Metazoa</taxon>
        <taxon>Chordata</taxon>
        <taxon>Craniata</taxon>
        <taxon>Vertebrata</taxon>
        <taxon>Euteleostomi</taxon>
        <taxon>Actinopterygii</taxon>
        <taxon>Neopterygii</taxon>
        <taxon>Teleostei</taxon>
        <taxon>Neoteleostei</taxon>
        <taxon>Acanthomorphata</taxon>
        <taxon>Ovalentaria</taxon>
        <taxon>Atherinomorphae</taxon>
        <taxon>Cyprinodontiformes</taxon>
        <taxon>Poeciliidae</taxon>
        <taxon>Poeciliinae</taxon>
        <taxon>Poecilia</taxon>
    </lineage>
</organism>
<dbReference type="Ensembl" id="ENSPMET00000033632.1">
    <property type="protein sequence ID" value="ENSPMEP00000017041.1"/>
    <property type="gene ID" value="ENSPMEG00000019837.1"/>
</dbReference>
<dbReference type="Gene3D" id="3.60.10.10">
    <property type="entry name" value="Endonuclease/exonuclease/phosphatase"/>
    <property type="match status" value="1"/>
</dbReference>
<dbReference type="SUPFAM" id="SSF56219">
    <property type="entry name" value="DNase I-like"/>
    <property type="match status" value="1"/>
</dbReference>
<keyword evidence="2" id="KW-1185">Reference proteome</keyword>
<sequence length="120" mass="14317">PVKENNKPTKTTQKSKQQRKIYTMYTDSPLFFKHLFTILSEFSDCQIIIGGNFNTVLNPSLDKKTRSNYRSTLKSSEIIKQYMREFEFTLYSSVHHSYSWIDMFLISIELFFPFTTKYLQ</sequence>
<evidence type="ECO:0000313" key="1">
    <source>
        <dbReference type="Ensembl" id="ENSPMEP00000017041.1"/>
    </source>
</evidence>
<protein>
    <recommendedName>
        <fullName evidence="3">Endonuclease/exonuclease/phosphatase domain-containing protein</fullName>
    </recommendedName>
</protein>
<name>A0A3B3XPT2_9TELE</name>
<accession>A0A3B3XPT2</accession>
<dbReference type="InterPro" id="IPR036691">
    <property type="entry name" value="Endo/exonu/phosph_ase_sf"/>
</dbReference>
<evidence type="ECO:0000313" key="2">
    <source>
        <dbReference type="Proteomes" id="UP000261480"/>
    </source>
</evidence>
<reference evidence="1" key="2">
    <citation type="submission" date="2025-09" db="UniProtKB">
        <authorList>
            <consortium name="Ensembl"/>
        </authorList>
    </citation>
    <scope>IDENTIFICATION</scope>
</reference>
<proteinExistence type="predicted"/>